<comment type="caution">
    <text evidence="2">The sequence shown here is derived from an EMBL/GenBank/DDBJ whole genome shotgun (WGS) entry which is preliminary data.</text>
</comment>
<gene>
    <name evidence="2" type="ORF">GN331_07515</name>
</gene>
<reference evidence="2 3" key="1">
    <citation type="submission" date="2019-12" db="EMBL/GenBank/DDBJ databases">
        <authorList>
            <person name="Xu J."/>
        </authorList>
    </citation>
    <scope>NUCLEOTIDE SEQUENCE [LARGE SCALE GENOMIC DNA]</scope>
    <source>
        <strain evidence="2 3">HX-5-24</strain>
    </source>
</reference>
<sequence length="282" mass="30170">MQLAPILRALVALVLCTPALPAAAQINPGFDPATPIRIVYRVETMPPLNAFFVGFNARGINEDLLALTSGASCNNPIPIHGAAWVSTTADREQAARFAQRYLERTPQVGSVRPTVYIYTIRADANYISVPGAFYSAMGAGRENRAGYSPEHANALEYLLYTRPILGEQAVVAPQVQAGNIANATPLWLQNGAMVEGFAISNDRYVHDAVTSATNVVPDWRLPSLLPPYAILSSEAGATGTCAMSCDRATSASSFSIEVEIDYATQCSASDAMTPLLFDIIND</sequence>
<evidence type="ECO:0008006" key="4">
    <source>
        <dbReference type="Google" id="ProtNLM"/>
    </source>
</evidence>
<protein>
    <recommendedName>
        <fullName evidence="4">Pertussis toxin subunit 1</fullName>
    </recommendedName>
</protein>
<evidence type="ECO:0000313" key="3">
    <source>
        <dbReference type="Proteomes" id="UP000479692"/>
    </source>
</evidence>
<proteinExistence type="predicted"/>
<dbReference type="SUPFAM" id="SSF56399">
    <property type="entry name" value="ADP-ribosylation"/>
    <property type="match status" value="1"/>
</dbReference>
<keyword evidence="1" id="KW-0732">Signal</keyword>
<dbReference type="EMBL" id="WOXT01000002">
    <property type="protein sequence ID" value="MUV14056.1"/>
    <property type="molecule type" value="Genomic_DNA"/>
</dbReference>
<accession>A0A7C9HM45</accession>
<dbReference type="Gene3D" id="3.90.210.10">
    <property type="entry name" value="Heat-Labile Enterotoxin, subunit A"/>
    <property type="match status" value="1"/>
</dbReference>
<evidence type="ECO:0000313" key="2">
    <source>
        <dbReference type="EMBL" id="MUV14056.1"/>
    </source>
</evidence>
<evidence type="ECO:0000256" key="1">
    <source>
        <dbReference type="SAM" id="SignalP"/>
    </source>
</evidence>
<dbReference type="AlphaFoldDB" id="A0A7C9HM45"/>
<organism evidence="2 3">
    <name type="scientific">Noviluteimonas gilva</name>
    <dbReference type="NCBI Taxonomy" id="2682097"/>
    <lineage>
        <taxon>Bacteria</taxon>
        <taxon>Pseudomonadati</taxon>
        <taxon>Pseudomonadota</taxon>
        <taxon>Gammaproteobacteria</taxon>
        <taxon>Lysobacterales</taxon>
        <taxon>Lysobacteraceae</taxon>
        <taxon>Noviluteimonas</taxon>
    </lineage>
</organism>
<name>A0A7C9HM45_9GAMM</name>
<keyword evidence="3" id="KW-1185">Reference proteome</keyword>
<feature type="chain" id="PRO_5028828953" description="Pertussis toxin subunit 1" evidence="1">
    <location>
        <begin position="25"/>
        <end position="282"/>
    </location>
</feature>
<dbReference type="Proteomes" id="UP000479692">
    <property type="component" value="Unassembled WGS sequence"/>
</dbReference>
<feature type="signal peptide" evidence="1">
    <location>
        <begin position="1"/>
        <end position="24"/>
    </location>
</feature>
<dbReference type="RefSeq" id="WP_156641385.1">
    <property type="nucleotide sequence ID" value="NZ_WOXT01000002.1"/>
</dbReference>